<dbReference type="EMBL" id="QOUI01000001">
    <property type="protein sequence ID" value="RCK71093.1"/>
    <property type="molecule type" value="Genomic_DNA"/>
</dbReference>
<dbReference type="SUPFAM" id="SSF56112">
    <property type="entry name" value="Protein kinase-like (PK-like)"/>
    <property type="match status" value="1"/>
</dbReference>
<keyword evidence="2" id="KW-1185">Reference proteome</keyword>
<dbReference type="Proteomes" id="UP000252770">
    <property type="component" value="Unassembled WGS sequence"/>
</dbReference>
<name>A0A367YYV2_9ACTN</name>
<protein>
    <recommendedName>
        <fullName evidence="3">Aminoglycoside phosphotransferase family protein</fullName>
    </recommendedName>
</protein>
<evidence type="ECO:0008006" key="3">
    <source>
        <dbReference type="Google" id="ProtNLM"/>
    </source>
</evidence>
<proteinExistence type="predicted"/>
<comment type="caution">
    <text evidence="1">The sequence shown here is derived from an EMBL/GenBank/DDBJ whole genome shotgun (WGS) entry which is preliminary data.</text>
</comment>
<evidence type="ECO:0000313" key="1">
    <source>
        <dbReference type="EMBL" id="RCK71093.1"/>
    </source>
</evidence>
<evidence type="ECO:0000313" key="2">
    <source>
        <dbReference type="Proteomes" id="UP000252770"/>
    </source>
</evidence>
<accession>A0A367YYV2</accession>
<gene>
    <name evidence="1" type="ORF">DT076_01065</name>
</gene>
<reference evidence="1 2" key="1">
    <citation type="submission" date="2018-07" db="EMBL/GenBank/DDBJ databases">
        <title>Desertimonas flava gen. nov. sp. nov.</title>
        <authorList>
            <person name="Liu S."/>
        </authorList>
    </citation>
    <scope>NUCLEOTIDE SEQUENCE [LARGE SCALE GENOMIC DNA]</scope>
    <source>
        <strain evidence="1 2">16Sb5-5</strain>
    </source>
</reference>
<sequence>MRTEEQIHLAAADAVAPGSRVGDVRAYRRHPLPFPARLTVITPAGPVECVAKAAPAASSRLDVEATALRLLSEVGARSPRLLAGPVPVQTDSGPFHVLVMTPLPGEVLPWLQVPDLATGDRTCRLWTTAVEELHVLTEPLAALPGSRHLARRTLDDELADVLAGDSDRISSPLADRAIELLGVHLAVHRRPLVFSNGDLNPLNVLTEDGGRVGWVDFEHAVFEDPLIGLPKFWFWADDPGWATGARLGLVERYLYRHRVPAETFAVRILLRGLTHLRDTDPEHPPQQLVTTLEHAVDVLAR</sequence>
<dbReference type="Gene3D" id="3.90.1200.10">
    <property type="match status" value="1"/>
</dbReference>
<dbReference type="RefSeq" id="WP_114124796.1">
    <property type="nucleotide sequence ID" value="NZ_QOUI01000001.1"/>
</dbReference>
<organism evidence="1 2">
    <name type="scientific">Desertihabitans brevis</name>
    <dbReference type="NCBI Taxonomy" id="2268447"/>
    <lineage>
        <taxon>Bacteria</taxon>
        <taxon>Bacillati</taxon>
        <taxon>Actinomycetota</taxon>
        <taxon>Actinomycetes</taxon>
        <taxon>Propionibacteriales</taxon>
        <taxon>Propionibacteriaceae</taxon>
        <taxon>Desertihabitans</taxon>
    </lineage>
</organism>
<dbReference type="InterPro" id="IPR011009">
    <property type="entry name" value="Kinase-like_dom_sf"/>
</dbReference>
<dbReference type="AlphaFoldDB" id="A0A367YYV2"/>